<evidence type="ECO:0000313" key="2">
    <source>
        <dbReference type="Proteomes" id="UP000828390"/>
    </source>
</evidence>
<comment type="caution">
    <text evidence="1">The sequence shown here is derived from an EMBL/GenBank/DDBJ whole genome shotgun (WGS) entry which is preliminary data.</text>
</comment>
<dbReference type="Proteomes" id="UP000828390">
    <property type="component" value="Unassembled WGS sequence"/>
</dbReference>
<dbReference type="AlphaFoldDB" id="A0A9D4FXE8"/>
<proteinExistence type="predicted"/>
<organism evidence="1 2">
    <name type="scientific">Dreissena polymorpha</name>
    <name type="common">Zebra mussel</name>
    <name type="synonym">Mytilus polymorpha</name>
    <dbReference type="NCBI Taxonomy" id="45954"/>
    <lineage>
        <taxon>Eukaryota</taxon>
        <taxon>Metazoa</taxon>
        <taxon>Spiralia</taxon>
        <taxon>Lophotrochozoa</taxon>
        <taxon>Mollusca</taxon>
        <taxon>Bivalvia</taxon>
        <taxon>Autobranchia</taxon>
        <taxon>Heteroconchia</taxon>
        <taxon>Euheterodonta</taxon>
        <taxon>Imparidentia</taxon>
        <taxon>Neoheterodontei</taxon>
        <taxon>Myida</taxon>
        <taxon>Dreissenoidea</taxon>
        <taxon>Dreissenidae</taxon>
        <taxon>Dreissena</taxon>
    </lineage>
</organism>
<sequence length="73" mass="8169">MSSRPSHEKLHGQCARVDVPPYGKILSAAHNRPDWWRISVSLSLIFPSGQMMMMMKNDDDENGDNEAGALNVK</sequence>
<accession>A0A9D4FXE8</accession>
<gene>
    <name evidence="1" type="ORF">DPMN_133158</name>
</gene>
<evidence type="ECO:0000313" key="1">
    <source>
        <dbReference type="EMBL" id="KAH3804866.1"/>
    </source>
</evidence>
<reference evidence="1" key="1">
    <citation type="journal article" date="2019" name="bioRxiv">
        <title>The Genome of the Zebra Mussel, Dreissena polymorpha: A Resource for Invasive Species Research.</title>
        <authorList>
            <person name="McCartney M.A."/>
            <person name="Auch B."/>
            <person name="Kono T."/>
            <person name="Mallez S."/>
            <person name="Zhang Y."/>
            <person name="Obille A."/>
            <person name="Becker A."/>
            <person name="Abrahante J.E."/>
            <person name="Garbe J."/>
            <person name="Badalamenti J.P."/>
            <person name="Herman A."/>
            <person name="Mangelson H."/>
            <person name="Liachko I."/>
            <person name="Sullivan S."/>
            <person name="Sone E.D."/>
            <person name="Koren S."/>
            <person name="Silverstein K.A.T."/>
            <person name="Beckman K.B."/>
            <person name="Gohl D.M."/>
        </authorList>
    </citation>
    <scope>NUCLEOTIDE SEQUENCE</scope>
    <source>
        <strain evidence="1">Duluth1</strain>
        <tissue evidence="1">Whole animal</tissue>
    </source>
</reference>
<reference evidence="1" key="2">
    <citation type="submission" date="2020-11" db="EMBL/GenBank/DDBJ databases">
        <authorList>
            <person name="McCartney M.A."/>
            <person name="Auch B."/>
            <person name="Kono T."/>
            <person name="Mallez S."/>
            <person name="Becker A."/>
            <person name="Gohl D.M."/>
            <person name="Silverstein K.A.T."/>
            <person name="Koren S."/>
            <person name="Bechman K.B."/>
            <person name="Herman A."/>
            <person name="Abrahante J.E."/>
            <person name="Garbe J."/>
        </authorList>
    </citation>
    <scope>NUCLEOTIDE SEQUENCE</scope>
    <source>
        <strain evidence="1">Duluth1</strain>
        <tissue evidence="1">Whole animal</tissue>
    </source>
</reference>
<keyword evidence="2" id="KW-1185">Reference proteome</keyword>
<dbReference type="EMBL" id="JAIWYP010000006">
    <property type="protein sequence ID" value="KAH3804866.1"/>
    <property type="molecule type" value="Genomic_DNA"/>
</dbReference>
<protein>
    <submittedName>
        <fullName evidence="1">Uncharacterized protein</fullName>
    </submittedName>
</protein>
<name>A0A9D4FXE8_DREPO</name>